<dbReference type="EMBL" id="CM004474">
    <property type="protein sequence ID" value="OCT80672.1"/>
    <property type="molecule type" value="Genomic_DNA"/>
</dbReference>
<name>A0A974HJP5_XENLA</name>
<proteinExistence type="predicted"/>
<evidence type="ECO:0000313" key="1">
    <source>
        <dbReference type="EMBL" id="OCT80672.1"/>
    </source>
</evidence>
<evidence type="ECO:0000313" key="2">
    <source>
        <dbReference type="Proteomes" id="UP000694892"/>
    </source>
</evidence>
<dbReference type="Proteomes" id="UP000694892">
    <property type="component" value="Chromosome 5L"/>
</dbReference>
<gene>
    <name evidence="1" type="ORF">XELAEV_18027486mg</name>
</gene>
<protein>
    <submittedName>
        <fullName evidence="1">Uncharacterized protein</fullName>
    </submittedName>
</protein>
<reference evidence="2" key="1">
    <citation type="journal article" date="2016" name="Nature">
        <title>Genome evolution in the allotetraploid frog Xenopus laevis.</title>
        <authorList>
            <person name="Session A.M."/>
            <person name="Uno Y."/>
            <person name="Kwon T."/>
            <person name="Chapman J.A."/>
            <person name="Toyoda A."/>
            <person name="Takahashi S."/>
            <person name="Fukui A."/>
            <person name="Hikosaka A."/>
            <person name="Suzuki A."/>
            <person name="Kondo M."/>
            <person name="van Heeringen S.J."/>
            <person name="Quigley I."/>
            <person name="Heinz S."/>
            <person name="Ogino H."/>
            <person name="Ochi H."/>
            <person name="Hellsten U."/>
            <person name="Lyons J.B."/>
            <person name="Simakov O."/>
            <person name="Putnam N."/>
            <person name="Stites J."/>
            <person name="Kuroki Y."/>
            <person name="Tanaka T."/>
            <person name="Michiue T."/>
            <person name="Watanabe M."/>
            <person name="Bogdanovic O."/>
            <person name="Lister R."/>
            <person name="Georgiou G."/>
            <person name="Paranjpe S.S."/>
            <person name="van Kruijsbergen I."/>
            <person name="Shu S."/>
            <person name="Carlson J."/>
            <person name="Kinoshita T."/>
            <person name="Ohta Y."/>
            <person name="Mawaribuchi S."/>
            <person name="Jenkins J."/>
            <person name="Grimwood J."/>
            <person name="Schmutz J."/>
            <person name="Mitros T."/>
            <person name="Mozaffari S.V."/>
            <person name="Suzuki Y."/>
            <person name="Haramoto Y."/>
            <person name="Yamamoto T.S."/>
            <person name="Takagi C."/>
            <person name="Heald R."/>
            <person name="Miller K."/>
            <person name="Haudenschild C."/>
            <person name="Kitzman J."/>
            <person name="Nakayama T."/>
            <person name="Izutsu Y."/>
            <person name="Robert J."/>
            <person name="Fortriede J."/>
            <person name="Burns K."/>
            <person name="Lotay V."/>
            <person name="Karimi K."/>
            <person name="Yasuoka Y."/>
            <person name="Dichmann D.S."/>
            <person name="Flajnik M.F."/>
            <person name="Houston D.W."/>
            <person name="Shendure J."/>
            <person name="DuPasquier L."/>
            <person name="Vize P.D."/>
            <person name="Zorn A.M."/>
            <person name="Ito M."/>
            <person name="Marcotte E.M."/>
            <person name="Wallingford J.B."/>
            <person name="Ito Y."/>
            <person name="Asashima M."/>
            <person name="Ueno N."/>
            <person name="Matsuda Y."/>
            <person name="Veenstra G.J."/>
            <person name="Fujiyama A."/>
            <person name="Harland R.M."/>
            <person name="Taira M."/>
            <person name="Rokhsar D.S."/>
        </authorList>
    </citation>
    <scope>NUCLEOTIDE SEQUENCE [LARGE SCALE GENOMIC DNA]</scope>
    <source>
        <strain evidence="2">J</strain>
    </source>
</reference>
<dbReference type="AlphaFoldDB" id="A0A974HJP5"/>
<accession>A0A974HJP5</accession>
<organism evidence="1 2">
    <name type="scientific">Xenopus laevis</name>
    <name type="common">African clawed frog</name>
    <dbReference type="NCBI Taxonomy" id="8355"/>
    <lineage>
        <taxon>Eukaryota</taxon>
        <taxon>Metazoa</taxon>
        <taxon>Chordata</taxon>
        <taxon>Craniata</taxon>
        <taxon>Vertebrata</taxon>
        <taxon>Euteleostomi</taxon>
        <taxon>Amphibia</taxon>
        <taxon>Batrachia</taxon>
        <taxon>Anura</taxon>
        <taxon>Pipoidea</taxon>
        <taxon>Pipidae</taxon>
        <taxon>Xenopodinae</taxon>
        <taxon>Xenopus</taxon>
        <taxon>Xenopus</taxon>
    </lineage>
</organism>
<sequence length="166" mass="19434">MEKNARKTSICTTIKEKGTMGWYHTPQILHKLFSDREALVFWRCEEQEASLLHMFWSCQKPKKFWEMVRGLVKRVTMLDPLIFLLGNKIPNLKNPAQKMANSILTAAARAIPPSERELLERIKYLCRMDYLTALKNDNIDLFDKVWGNWDAREAFKHARNAGGHRD</sequence>